<sequence>MSNSALSAKDLCKSFPGVQALDQVSFELEVGEIHALLGENGAGKSTFVKIITGAHARDSGEIRLLGKPAALNSPAKAHEAGISVVFQELSLVPHLTVAENIYLGEWPTRRGFVSWSRMVQETQALLTQFGVKAQPLDITGDLGIGTQQMIEIVKACRKQHFKILILDEPTSALSDVETDTLFAFLHGLRERGVSVIYISHRLAEIQRICDRVTVFRNGKNIETCKAQEVSIEYIVSLMVGRNLADRFPPKPDSAQPQGLKLEGLKNHKLDSISFEAHRGQIVGISGLIGSGKTELLRAIFGADPLEAGSISLDDQILSIRSPRDAIRSGMGLLPESRKEQALVLTANNILNVTLSSLKQFAQPFLSLTKERLGAADFMNQVDVRPADPYNMVLNLSGGNQQKVVLARWLLARSSVLLFDEPTRGIDVGAKFQIYSLMSALANTGGCVIVASSDVEELVGICNRVIVLAKGKIVADLSENELNEETLLHAAVSA</sequence>
<dbReference type="SMART" id="SM00382">
    <property type="entry name" value="AAA"/>
    <property type="match status" value="2"/>
</dbReference>
<evidence type="ECO:0000256" key="5">
    <source>
        <dbReference type="ARBA" id="ARBA00022597"/>
    </source>
</evidence>
<dbReference type="PROSITE" id="PS50893">
    <property type="entry name" value="ABC_TRANSPORTER_2"/>
    <property type="match status" value="2"/>
</dbReference>
<keyword evidence="14" id="KW-1185">Reference proteome</keyword>
<keyword evidence="7" id="KW-0547">Nucleotide-binding</keyword>
<comment type="subcellular location">
    <subcellularLocation>
        <location evidence="1">Cell membrane</location>
        <topology evidence="1">Peripheral membrane protein</topology>
    </subcellularLocation>
</comment>
<dbReference type="Pfam" id="PF00005">
    <property type="entry name" value="ABC_tran"/>
    <property type="match status" value="2"/>
</dbReference>
<dbReference type="EMBL" id="LVWD01000026">
    <property type="protein sequence ID" value="OAD41001.1"/>
    <property type="molecule type" value="Genomic_DNA"/>
</dbReference>
<dbReference type="InterPro" id="IPR050107">
    <property type="entry name" value="ABC_carbohydrate_import_ATPase"/>
</dbReference>
<name>A0A162VWI2_9BURK</name>
<organism evidence="12 15">
    <name type="scientific">Hydrogenophaga crassostreae</name>
    <dbReference type="NCBI Taxonomy" id="1763535"/>
    <lineage>
        <taxon>Bacteria</taxon>
        <taxon>Pseudomonadati</taxon>
        <taxon>Pseudomonadota</taxon>
        <taxon>Betaproteobacteria</taxon>
        <taxon>Burkholderiales</taxon>
        <taxon>Comamonadaceae</taxon>
        <taxon>Hydrogenophaga</taxon>
    </lineage>
</organism>
<dbReference type="InterPro" id="IPR003593">
    <property type="entry name" value="AAA+_ATPase"/>
</dbReference>
<proteinExistence type="predicted"/>
<dbReference type="PROSITE" id="PS00211">
    <property type="entry name" value="ABC_TRANSPORTER_1"/>
    <property type="match status" value="1"/>
</dbReference>
<dbReference type="SUPFAM" id="SSF52540">
    <property type="entry name" value="P-loop containing nucleoside triphosphate hydrolases"/>
    <property type="match status" value="2"/>
</dbReference>
<keyword evidence="2" id="KW-0813">Transport</keyword>
<keyword evidence="10" id="KW-0472">Membrane</keyword>
<evidence type="ECO:0000256" key="3">
    <source>
        <dbReference type="ARBA" id="ARBA00022475"/>
    </source>
</evidence>
<dbReference type="InterPro" id="IPR027417">
    <property type="entry name" value="P-loop_NTPase"/>
</dbReference>
<dbReference type="PANTHER" id="PTHR43790">
    <property type="entry name" value="CARBOHYDRATE TRANSPORT ATP-BINDING PROTEIN MG119-RELATED"/>
    <property type="match status" value="1"/>
</dbReference>
<evidence type="ECO:0000313" key="14">
    <source>
        <dbReference type="Proteomes" id="UP000185657"/>
    </source>
</evidence>
<dbReference type="Proteomes" id="UP000185680">
    <property type="component" value="Chromosome"/>
</dbReference>
<evidence type="ECO:0000256" key="8">
    <source>
        <dbReference type="ARBA" id="ARBA00022840"/>
    </source>
</evidence>
<dbReference type="EMBL" id="CP017476">
    <property type="protein sequence ID" value="AOW12057.1"/>
    <property type="molecule type" value="Genomic_DNA"/>
</dbReference>
<dbReference type="GO" id="GO:0005886">
    <property type="term" value="C:plasma membrane"/>
    <property type="evidence" value="ECO:0007669"/>
    <property type="project" value="UniProtKB-SubCell"/>
</dbReference>
<keyword evidence="3" id="KW-1003">Cell membrane</keyword>
<dbReference type="CDD" id="cd03215">
    <property type="entry name" value="ABC_Carb_Monos_II"/>
    <property type="match status" value="1"/>
</dbReference>
<keyword evidence="4" id="KW-0997">Cell inner membrane</keyword>
<evidence type="ECO:0000256" key="6">
    <source>
        <dbReference type="ARBA" id="ARBA00022737"/>
    </source>
</evidence>
<dbReference type="InterPro" id="IPR003439">
    <property type="entry name" value="ABC_transporter-like_ATP-bd"/>
</dbReference>
<evidence type="ECO:0000256" key="9">
    <source>
        <dbReference type="ARBA" id="ARBA00022967"/>
    </source>
</evidence>
<evidence type="ECO:0000259" key="11">
    <source>
        <dbReference type="PROSITE" id="PS50893"/>
    </source>
</evidence>
<dbReference type="STRING" id="1763535.LPB072_03520"/>
<dbReference type="InterPro" id="IPR017871">
    <property type="entry name" value="ABC_transporter-like_CS"/>
</dbReference>
<keyword evidence="6" id="KW-0677">Repeat</keyword>
<dbReference type="PANTHER" id="PTHR43790:SF3">
    <property type="entry name" value="D-ALLOSE IMPORT ATP-BINDING PROTEIN ALSA-RELATED"/>
    <property type="match status" value="1"/>
</dbReference>
<protein>
    <recommendedName>
        <fullName evidence="11">ABC transporter domain-containing protein</fullName>
    </recommendedName>
</protein>
<evidence type="ECO:0000256" key="10">
    <source>
        <dbReference type="ARBA" id="ARBA00023136"/>
    </source>
</evidence>
<feature type="domain" description="ABC transporter" evidence="11">
    <location>
        <begin position="254"/>
        <end position="493"/>
    </location>
</feature>
<accession>A0A162VWI2</accession>
<dbReference type="CDD" id="cd03216">
    <property type="entry name" value="ABC_Carb_Monos_I"/>
    <property type="match status" value="1"/>
</dbReference>
<keyword evidence="9" id="KW-1278">Translocase</keyword>
<keyword evidence="5" id="KW-0762">Sugar transport</keyword>
<reference evidence="13 14" key="1">
    <citation type="submission" date="2016-02" db="EMBL/GenBank/DDBJ databases">
        <title>Draft genome sequence of Hydrogenophaga sp. LPB0072.</title>
        <authorList>
            <person name="Shin S.-K."/>
            <person name="Yi H."/>
        </authorList>
    </citation>
    <scope>NUCLEOTIDE SEQUENCE [LARGE SCALE GENOMIC DNA]</scope>
    <source>
        <strain evidence="13 14">LPB0072</strain>
    </source>
</reference>
<keyword evidence="8" id="KW-0067">ATP-binding</keyword>
<dbReference type="GO" id="GO:0005524">
    <property type="term" value="F:ATP binding"/>
    <property type="evidence" value="ECO:0007669"/>
    <property type="project" value="UniProtKB-KW"/>
</dbReference>
<gene>
    <name evidence="12" type="ORF">LPB072_03520</name>
    <name evidence="13" type="ORF">LPB72_13760</name>
</gene>
<evidence type="ECO:0000313" key="15">
    <source>
        <dbReference type="Proteomes" id="UP000185680"/>
    </source>
</evidence>
<evidence type="ECO:0000313" key="12">
    <source>
        <dbReference type="EMBL" id="AOW12057.1"/>
    </source>
</evidence>
<dbReference type="RefSeq" id="WP_066091654.1">
    <property type="nucleotide sequence ID" value="NZ_CP017476.1"/>
</dbReference>
<dbReference type="FunFam" id="3.40.50.300:FF:000127">
    <property type="entry name" value="Ribose import ATP-binding protein RbsA"/>
    <property type="match status" value="1"/>
</dbReference>
<dbReference type="GO" id="GO:0016887">
    <property type="term" value="F:ATP hydrolysis activity"/>
    <property type="evidence" value="ECO:0007669"/>
    <property type="project" value="InterPro"/>
</dbReference>
<dbReference type="KEGG" id="hyl:LPB072_03520"/>
<evidence type="ECO:0000256" key="2">
    <source>
        <dbReference type="ARBA" id="ARBA00022448"/>
    </source>
</evidence>
<dbReference type="OrthoDB" id="9776369at2"/>
<evidence type="ECO:0000256" key="7">
    <source>
        <dbReference type="ARBA" id="ARBA00022741"/>
    </source>
</evidence>
<feature type="domain" description="ABC transporter" evidence="11">
    <location>
        <begin position="6"/>
        <end position="242"/>
    </location>
</feature>
<dbReference type="AlphaFoldDB" id="A0A162VWI2"/>
<reference evidence="12 15" key="2">
    <citation type="submission" date="2016-10" db="EMBL/GenBank/DDBJ databases">
        <title>Hydorgenophaga sp. LPB0072 isolated from gastropod.</title>
        <authorList>
            <person name="Kim E."/>
            <person name="Yi H."/>
        </authorList>
    </citation>
    <scope>NUCLEOTIDE SEQUENCE [LARGE SCALE GENOMIC DNA]</scope>
    <source>
        <strain evidence="12 15">LPB0072</strain>
    </source>
</reference>
<evidence type="ECO:0000256" key="1">
    <source>
        <dbReference type="ARBA" id="ARBA00004202"/>
    </source>
</evidence>
<evidence type="ECO:0000256" key="4">
    <source>
        <dbReference type="ARBA" id="ARBA00022519"/>
    </source>
</evidence>
<evidence type="ECO:0000313" key="13">
    <source>
        <dbReference type="EMBL" id="OAD41001.1"/>
    </source>
</evidence>
<dbReference type="Gene3D" id="3.40.50.300">
    <property type="entry name" value="P-loop containing nucleotide triphosphate hydrolases"/>
    <property type="match status" value="2"/>
</dbReference>
<dbReference type="Proteomes" id="UP000185657">
    <property type="component" value="Unassembled WGS sequence"/>
</dbReference>